<dbReference type="PANTHER" id="PTHR43394:SF1">
    <property type="entry name" value="ATP-BINDING CASSETTE SUB-FAMILY B MEMBER 10, MITOCHONDRIAL"/>
    <property type="match status" value="1"/>
</dbReference>
<keyword evidence="2" id="KW-0067">ATP-binding</keyword>
<dbReference type="PATRIC" id="fig|1056511.3.peg.4825"/>
<keyword evidence="5" id="KW-1185">Reference proteome</keyword>
<protein>
    <submittedName>
        <fullName evidence="4">Toxin secretion transporter, putative</fullName>
    </submittedName>
</protein>
<dbReference type="GO" id="GO:0005524">
    <property type="term" value="F:ATP binding"/>
    <property type="evidence" value="ECO:0007669"/>
    <property type="project" value="UniProtKB-KW"/>
</dbReference>
<reference evidence="4 5" key="1">
    <citation type="submission" date="2012-12" db="EMBL/GenBank/DDBJ databases">
        <title>Genome Assembly of Photobacterium sp. AK15.</title>
        <authorList>
            <person name="Khatri I."/>
            <person name="Vaidya B."/>
            <person name="Srinivas T.N.R."/>
            <person name="Subramanian S."/>
            <person name="Pinnaka A."/>
        </authorList>
    </citation>
    <scope>NUCLEOTIDE SEQUENCE [LARGE SCALE GENOMIC DNA]</scope>
    <source>
        <strain evidence="4 5">AK15</strain>
    </source>
</reference>
<gene>
    <name evidence="4" type="ORF">C942_04012</name>
</gene>
<dbReference type="Pfam" id="PF00005">
    <property type="entry name" value="ABC_tran"/>
    <property type="match status" value="1"/>
</dbReference>
<dbReference type="PROSITE" id="PS00211">
    <property type="entry name" value="ABC_TRANSPORTER_1"/>
    <property type="match status" value="1"/>
</dbReference>
<comment type="caution">
    <text evidence="4">The sequence shown here is derived from an EMBL/GenBank/DDBJ whole genome shotgun (WGS) entry which is preliminary data.</text>
</comment>
<dbReference type="InterPro" id="IPR039421">
    <property type="entry name" value="Type_1_exporter"/>
</dbReference>
<dbReference type="PANTHER" id="PTHR43394">
    <property type="entry name" value="ATP-DEPENDENT PERMEASE MDL1, MITOCHONDRIAL"/>
    <property type="match status" value="1"/>
</dbReference>
<dbReference type="Gene3D" id="3.40.50.300">
    <property type="entry name" value="P-loop containing nucleotide triphosphate hydrolases"/>
    <property type="match status" value="1"/>
</dbReference>
<evidence type="ECO:0000313" key="4">
    <source>
        <dbReference type="EMBL" id="ELR63177.1"/>
    </source>
</evidence>
<dbReference type="InterPro" id="IPR017871">
    <property type="entry name" value="ABC_transporter-like_CS"/>
</dbReference>
<name>L8J6U3_9GAMM</name>
<dbReference type="GO" id="GO:0015421">
    <property type="term" value="F:ABC-type oligopeptide transporter activity"/>
    <property type="evidence" value="ECO:0007669"/>
    <property type="project" value="TreeGrafter"/>
</dbReference>
<dbReference type="OrthoDB" id="9806127at2"/>
<proteinExistence type="predicted"/>
<dbReference type="SUPFAM" id="SSF52540">
    <property type="entry name" value="P-loop containing nucleoside triphosphate hydrolases"/>
    <property type="match status" value="1"/>
</dbReference>
<dbReference type="Proteomes" id="UP000011134">
    <property type="component" value="Unassembled WGS sequence"/>
</dbReference>
<sequence length="154" mass="16887">MADNIRLCKPQASDDEVRHAAELAGALEFIEGFAHGFNHPVGEKGAALSGGQRQRIALARALLVNPRILLLDEATSALDYSSEAAIMVNMDEICRGRTVISIAHRLNTIRHADKIIVLDKGQVSESGSHEELLEQGRLYAKLWHQQVGTESTHK</sequence>
<evidence type="ECO:0000256" key="2">
    <source>
        <dbReference type="ARBA" id="ARBA00022840"/>
    </source>
</evidence>
<evidence type="ECO:0000313" key="5">
    <source>
        <dbReference type="Proteomes" id="UP000011134"/>
    </source>
</evidence>
<dbReference type="InterPro" id="IPR003439">
    <property type="entry name" value="ABC_transporter-like_ATP-bd"/>
</dbReference>
<feature type="domain" description="ABC transporter" evidence="3">
    <location>
        <begin position="36"/>
        <end position="76"/>
    </location>
</feature>
<organism evidence="4 5">
    <name type="scientific">Photobacterium marinum</name>
    <dbReference type="NCBI Taxonomy" id="1056511"/>
    <lineage>
        <taxon>Bacteria</taxon>
        <taxon>Pseudomonadati</taxon>
        <taxon>Pseudomonadota</taxon>
        <taxon>Gammaproteobacteria</taxon>
        <taxon>Vibrionales</taxon>
        <taxon>Vibrionaceae</taxon>
        <taxon>Photobacterium</taxon>
    </lineage>
</organism>
<dbReference type="InterPro" id="IPR027417">
    <property type="entry name" value="P-loop_NTPase"/>
</dbReference>
<evidence type="ECO:0000256" key="1">
    <source>
        <dbReference type="ARBA" id="ARBA00022741"/>
    </source>
</evidence>
<accession>L8J6U3</accession>
<evidence type="ECO:0000259" key="3">
    <source>
        <dbReference type="Pfam" id="PF00005"/>
    </source>
</evidence>
<dbReference type="GO" id="GO:0016887">
    <property type="term" value="F:ATP hydrolysis activity"/>
    <property type="evidence" value="ECO:0007669"/>
    <property type="project" value="InterPro"/>
</dbReference>
<dbReference type="EMBL" id="AMZO01000049">
    <property type="protein sequence ID" value="ELR63177.1"/>
    <property type="molecule type" value="Genomic_DNA"/>
</dbReference>
<dbReference type="AlphaFoldDB" id="L8J6U3"/>
<keyword evidence="1" id="KW-0547">Nucleotide-binding</keyword>